<dbReference type="SUPFAM" id="SSF49899">
    <property type="entry name" value="Concanavalin A-like lectins/glucanases"/>
    <property type="match status" value="1"/>
</dbReference>
<organism evidence="29 30">
    <name type="scientific">Pantherophis guttatus</name>
    <name type="common">Corn snake</name>
    <name type="synonym">Elaphe guttata</name>
    <dbReference type="NCBI Taxonomy" id="94885"/>
    <lineage>
        <taxon>Eukaryota</taxon>
        <taxon>Metazoa</taxon>
        <taxon>Chordata</taxon>
        <taxon>Craniata</taxon>
        <taxon>Vertebrata</taxon>
        <taxon>Euteleostomi</taxon>
        <taxon>Lepidosauria</taxon>
        <taxon>Squamata</taxon>
        <taxon>Bifurcata</taxon>
        <taxon>Unidentata</taxon>
        <taxon>Episquamata</taxon>
        <taxon>Toxicofera</taxon>
        <taxon>Serpentes</taxon>
        <taxon>Colubroidea</taxon>
        <taxon>Colubridae</taxon>
        <taxon>Colubrinae</taxon>
        <taxon>Pantherophis</taxon>
    </lineage>
</organism>
<feature type="domain" description="CUB" evidence="26">
    <location>
        <begin position="150"/>
        <end position="268"/>
    </location>
</feature>
<dbReference type="SMART" id="SM00137">
    <property type="entry name" value="MAM"/>
    <property type="match status" value="1"/>
</dbReference>
<dbReference type="SUPFAM" id="SSF49785">
    <property type="entry name" value="Galactose-binding domain-like"/>
    <property type="match status" value="2"/>
</dbReference>
<feature type="chain" id="PRO_5027687511" description="Neuropilin" evidence="25">
    <location>
        <begin position="23"/>
        <end position="946"/>
    </location>
</feature>
<dbReference type="Pfam" id="PF00754">
    <property type="entry name" value="F5_F8_type_C"/>
    <property type="match status" value="2"/>
</dbReference>
<evidence type="ECO:0000313" key="29">
    <source>
        <dbReference type="Proteomes" id="UP001652622"/>
    </source>
</evidence>
<sequence length="946" mass="106016">MDTVPLLWGFLLLRLAGSGVLGQAVAQPCGGRLNSKDAGYITSPGYPQDYPSHQNCEWIIYAPEPNQKITLNFNPHFEIEKHDCKYDFIEIRDGDNENADLLGKHCGNIAPPTITSSGPSVYIKFTSDYARQGAGFSLRYEIYKTGSEDCSRNFTSSNGTIESPGFPDKYPHNLDCAFTIMAKPKMEIVLQFLTFDLEHDPLQVGEGDCKYDWLDIWDGIPQVGPLIGRYCGTKTLSEIHSTTGILSLTFHTDLAVAKDGFSARYYLVQQEAPENFQCNSPLGMESGRISNEQITASSTYSDGRWTPQQSRLNSDDNGWTPNVDSNKEFLQVDLRFLTVLTAIATQGAISRETQNGYYVRSYKLEVSTNGEDWMMYRHGKNHKVFQANTDASEVVLNKIHAPVLTRFVRIRPQVWHSGIALRLELYGCRITDSPCSSMLGMLSGLIPDSQISASSTREYHWVPSVARLVSSRSGWFPRIPQAQPSEEWLQVDLGLPKNVKGVIIQGARGGDSINVAEARAFVKKFKVAYSMDGKDWHSIQDPRTMQPKIFEGNMHYDTPEVRRFDPVPAQFIRVYPERWSPAGIGMRLEVLGCDWTDVKSTAETLKPTLKSEELTTQFSTDEEATDCGDSCVENGDFQIPLGFNCNFDLPEDFCGWTHDTSTGFTWAFHSRNTWTSHLEPGIGVYPADGKSYLRLQSSARREGQHARLISPTVFLPRSAVCLMFWYQVSGGTGTMLQVWREATHENKPLWIIREDQGEEWREGRILLPSYDTEYQIVFEGTINNGHSGDIAIDDVRIGTDTSLENCMEPIAAFPGEHTFEISVDFPALEDEISIHGEDFGEDAEDDAINLDRNHTTLSTNSPLTPLVDTEKSWLYTLDPILVTIIAMSSLGVLLGAICAGLLLYCTCYYTSLSSRSSTTLENYNFELYDGIKHKVKMNHQKCCSEA</sequence>
<dbReference type="PIRSF" id="PIRSF036960">
    <property type="entry name" value="Neuropilin"/>
    <property type="match status" value="1"/>
</dbReference>
<feature type="disulfide bond" evidence="21">
    <location>
        <begin position="209"/>
        <end position="231"/>
    </location>
</feature>
<evidence type="ECO:0000256" key="19">
    <source>
        <dbReference type="PIRNR" id="PIRNR036960"/>
    </source>
</evidence>
<feature type="binding site" evidence="20">
    <location>
        <position position="212"/>
    </location>
    <ligand>
        <name>Ca(2+)</name>
        <dbReference type="ChEBI" id="CHEBI:29108"/>
    </ligand>
</feature>
<dbReference type="InParanoid" id="A0A6P9CSD2"/>
<comment type="caution">
    <text evidence="22">Lacks conserved residue(s) required for the propagation of feature annotation.</text>
</comment>
<evidence type="ECO:0000256" key="23">
    <source>
        <dbReference type="SAM" id="MobiDB-lite"/>
    </source>
</evidence>
<dbReference type="GO" id="GO:0030424">
    <property type="term" value="C:axon"/>
    <property type="evidence" value="ECO:0007669"/>
    <property type="project" value="TreeGrafter"/>
</dbReference>
<dbReference type="InterPro" id="IPR013320">
    <property type="entry name" value="ConA-like_dom_sf"/>
</dbReference>
<dbReference type="AlphaFoldDB" id="A0A6P9CSD2"/>
<dbReference type="KEGG" id="pgut:117673808"/>
<dbReference type="Pfam" id="PF11980">
    <property type="entry name" value="DUF3481"/>
    <property type="match status" value="1"/>
</dbReference>
<dbReference type="PANTHER" id="PTHR46806:SF2">
    <property type="entry name" value="NEUROPILIN-2"/>
    <property type="match status" value="1"/>
</dbReference>
<evidence type="ECO:0000259" key="26">
    <source>
        <dbReference type="PROSITE" id="PS01180"/>
    </source>
</evidence>
<evidence type="ECO:0000259" key="28">
    <source>
        <dbReference type="PROSITE" id="PS50060"/>
    </source>
</evidence>
<evidence type="ECO:0000256" key="1">
    <source>
        <dbReference type="ARBA" id="ARBA00004479"/>
    </source>
</evidence>
<evidence type="ECO:0000256" key="21">
    <source>
        <dbReference type="PIRSR" id="PIRSR036960-2"/>
    </source>
</evidence>
<keyword evidence="10 19" id="KW-0106">Calcium</keyword>
<keyword evidence="8" id="KW-0677">Repeat</keyword>
<dbReference type="RefSeq" id="XP_034287343.1">
    <property type="nucleotide sequence ID" value="XM_034431452.2"/>
</dbReference>
<dbReference type="GeneID" id="117673808"/>
<comment type="subcellular location">
    <subcellularLocation>
        <location evidence="1">Membrane</location>
        <topology evidence="1">Single-pass type I membrane protein</topology>
    </subcellularLocation>
</comment>
<dbReference type="Gene3D" id="2.60.120.200">
    <property type="match status" value="1"/>
</dbReference>
<evidence type="ECO:0000256" key="20">
    <source>
        <dbReference type="PIRSR" id="PIRSR036960-1"/>
    </source>
</evidence>
<dbReference type="Pfam" id="PF00431">
    <property type="entry name" value="CUB"/>
    <property type="match status" value="2"/>
</dbReference>
<feature type="domain" description="CUB" evidence="26">
    <location>
        <begin position="29"/>
        <end position="143"/>
    </location>
</feature>
<evidence type="ECO:0000256" key="16">
    <source>
        <dbReference type="ARBA" id="ARBA00023180"/>
    </source>
</evidence>
<dbReference type="CDD" id="cd00041">
    <property type="entry name" value="CUB"/>
    <property type="match status" value="2"/>
</dbReference>
<evidence type="ECO:0000256" key="9">
    <source>
        <dbReference type="ARBA" id="ARBA00022782"/>
    </source>
</evidence>
<dbReference type="FunFam" id="2.60.120.290:FF:000010">
    <property type="entry name" value="Neuropilin"/>
    <property type="match status" value="1"/>
</dbReference>
<keyword evidence="3 19" id="KW-0217">Developmental protein</keyword>
<feature type="transmembrane region" description="Helical" evidence="24">
    <location>
        <begin position="880"/>
        <end position="905"/>
    </location>
</feature>
<dbReference type="CTD" id="8828"/>
<evidence type="ECO:0000256" key="11">
    <source>
        <dbReference type="ARBA" id="ARBA00022902"/>
    </source>
</evidence>
<dbReference type="PRINTS" id="PR00020">
    <property type="entry name" value="MAMDOMAIN"/>
</dbReference>
<dbReference type="PROSITE" id="PS50022">
    <property type="entry name" value="FA58C_3"/>
    <property type="match status" value="2"/>
</dbReference>
<dbReference type="InterPro" id="IPR014648">
    <property type="entry name" value="Neuropilin"/>
</dbReference>
<evidence type="ECO:0000256" key="18">
    <source>
        <dbReference type="ARBA" id="ARBA00063815"/>
    </source>
</evidence>
<dbReference type="InterPro" id="IPR000859">
    <property type="entry name" value="CUB_dom"/>
</dbReference>
<evidence type="ECO:0000256" key="22">
    <source>
        <dbReference type="PROSITE-ProRule" id="PRU00059"/>
    </source>
</evidence>
<keyword evidence="7 25" id="KW-0732">Signal</keyword>
<accession>A0A6P9CSD2</accession>
<dbReference type="PROSITE" id="PS01286">
    <property type="entry name" value="FA58C_2"/>
    <property type="match status" value="2"/>
</dbReference>
<comment type="function">
    <text evidence="17">High affinity receptor for semaphorins 3C, 3F, VEGF-165 and VEGF-145 isoforms of VEGF, and the PLGF-2 isoform of PGF.</text>
</comment>
<evidence type="ECO:0000256" key="3">
    <source>
        <dbReference type="ARBA" id="ARBA00022473"/>
    </source>
</evidence>
<evidence type="ECO:0000256" key="13">
    <source>
        <dbReference type="ARBA" id="ARBA00023136"/>
    </source>
</evidence>
<evidence type="ECO:0000256" key="14">
    <source>
        <dbReference type="ARBA" id="ARBA00023157"/>
    </source>
</evidence>
<dbReference type="Gene3D" id="2.60.120.260">
    <property type="entry name" value="Galactose-binding domain-like"/>
    <property type="match status" value="2"/>
</dbReference>
<dbReference type="PROSITE" id="PS01180">
    <property type="entry name" value="CUB"/>
    <property type="match status" value="2"/>
</dbReference>
<feature type="disulfide bond" evidence="21">
    <location>
        <begin position="84"/>
        <end position="106"/>
    </location>
</feature>
<feature type="region of interest" description="Disordered" evidence="23">
    <location>
        <begin position="297"/>
        <end position="318"/>
    </location>
</feature>
<dbReference type="SUPFAM" id="SSF49854">
    <property type="entry name" value="Spermadhesin, CUB domain"/>
    <property type="match status" value="2"/>
</dbReference>
<evidence type="ECO:0000313" key="30">
    <source>
        <dbReference type="RefSeq" id="XP_034287343.1"/>
    </source>
</evidence>
<dbReference type="SMART" id="SM00042">
    <property type="entry name" value="CUB"/>
    <property type="match status" value="2"/>
</dbReference>
<name>A0A6P9CSD2_PANGU</name>
<keyword evidence="12 24" id="KW-1133">Transmembrane helix</keyword>
<dbReference type="GO" id="GO:0001525">
    <property type="term" value="P:angiogenesis"/>
    <property type="evidence" value="ECO:0007669"/>
    <property type="project" value="InterPro"/>
</dbReference>
<dbReference type="GO" id="GO:0098978">
    <property type="term" value="C:glutamatergic synapse"/>
    <property type="evidence" value="ECO:0007669"/>
    <property type="project" value="TreeGrafter"/>
</dbReference>
<dbReference type="OrthoDB" id="6155811at2759"/>
<evidence type="ECO:0000256" key="4">
    <source>
        <dbReference type="ARBA" id="ARBA00022674"/>
    </source>
</evidence>
<evidence type="ECO:0000256" key="15">
    <source>
        <dbReference type="ARBA" id="ARBA00023170"/>
    </source>
</evidence>
<dbReference type="GO" id="GO:0046872">
    <property type="term" value="F:metal ion binding"/>
    <property type="evidence" value="ECO:0007669"/>
    <property type="project" value="UniProtKB-UniRule"/>
</dbReference>
<dbReference type="InterPro" id="IPR022579">
    <property type="entry name" value="Neuropilin_C"/>
</dbReference>
<reference evidence="30" key="1">
    <citation type="submission" date="2025-08" db="UniProtKB">
        <authorList>
            <consortium name="RefSeq"/>
        </authorList>
    </citation>
    <scope>IDENTIFICATION</scope>
    <source>
        <tissue evidence="30">Blood</tissue>
    </source>
</reference>
<dbReference type="PROSITE" id="PS50060">
    <property type="entry name" value="MAM_2"/>
    <property type="match status" value="1"/>
</dbReference>
<dbReference type="InterPro" id="IPR000998">
    <property type="entry name" value="MAM_dom"/>
</dbReference>
<keyword evidence="6 20" id="KW-0479">Metal-binding</keyword>
<dbReference type="GO" id="GO:0007411">
    <property type="term" value="P:axon guidance"/>
    <property type="evidence" value="ECO:0007669"/>
    <property type="project" value="InterPro"/>
</dbReference>
<dbReference type="Pfam" id="PF00629">
    <property type="entry name" value="MAM"/>
    <property type="match status" value="1"/>
</dbReference>
<evidence type="ECO:0000256" key="5">
    <source>
        <dbReference type="ARBA" id="ARBA00022692"/>
    </source>
</evidence>
<dbReference type="Proteomes" id="UP001652622">
    <property type="component" value="Unplaced"/>
</dbReference>
<feature type="signal peptide" evidence="25">
    <location>
        <begin position="1"/>
        <end position="22"/>
    </location>
</feature>
<evidence type="ECO:0000256" key="2">
    <source>
        <dbReference type="ARBA" id="ARBA00006078"/>
    </source>
</evidence>
<keyword evidence="4" id="KW-0358">Heparin-binding</keyword>
<proteinExistence type="inferred from homology"/>
<dbReference type="FunFam" id="2.60.120.200:FF:000042">
    <property type="entry name" value="Neuropilin"/>
    <property type="match status" value="1"/>
</dbReference>
<evidence type="ECO:0000256" key="8">
    <source>
        <dbReference type="ARBA" id="ARBA00022737"/>
    </source>
</evidence>
<keyword evidence="11 19" id="KW-0524">Neurogenesis</keyword>
<keyword evidence="13 19" id="KW-0472">Membrane</keyword>
<dbReference type="Gene3D" id="2.60.120.290">
    <property type="entry name" value="Spermadhesin, CUB domain"/>
    <property type="match status" value="2"/>
</dbReference>
<evidence type="ECO:0000256" key="12">
    <source>
        <dbReference type="ARBA" id="ARBA00022989"/>
    </source>
</evidence>
<protein>
    <recommendedName>
        <fullName evidence="19">Neuropilin</fullName>
    </recommendedName>
</protein>
<keyword evidence="9 19" id="KW-0221">Differentiation</keyword>
<dbReference type="FunFam" id="2.60.120.260:FF:000013">
    <property type="entry name" value="Neuropilin"/>
    <property type="match status" value="1"/>
</dbReference>
<evidence type="ECO:0000256" key="7">
    <source>
        <dbReference type="ARBA" id="ARBA00022729"/>
    </source>
</evidence>
<evidence type="ECO:0000256" key="17">
    <source>
        <dbReference type="ARBA" id="ARBA00053517"/>
    </source>
</evidence>
<feature type="disulfide bond" evidence="21 22">
    <location>
        <begin position="29"/>
        <end position="56"/>
    </location>
</feature>
<dbReference type="CDD" id="cd06263">
    <property type="entry name" value="MAM"/>
    <property type="match status" value="1"/>
</dbReference>
<evidence type="ECO:0000259" key="27">
    <source>
        <dbReference type="PROSITE" id="PS50022"/>
    </source>
</evidence>
<feature type="domain" description="F5/8 type C" evidence="27">
    <location>
        <begin position="278"/>
        <end position="428"/>
    </location>
</feature>
<keyword evidence="29" id="KW-1185">Reference proteome</keyword>
<dbReference type="SMART" id="SM00231">
    <property type="entry name" value="FA58C"/>
    <property type="match status" value="2"/>
</dbReference>
<dbReference type="GO" id="GO:0005021">
    <property type="term" value="F:vascular endothelial growth factor receptor activity"/>
    <property type="evidence" value="ECO:0007669"/>
    <property type="project" value="InterPro"/>
</dbReference>
<dbReference type="InterPro" id="IPR008979">
    <property type="entry name" value="Galactose-bd-like_sf"/>
</dbReference>
<dbReference type="PANTHER" id="PTHR46806">
    <property type="entry name" value="F5/8 TYPE C DOMAIN-CONTAINING PROTEIN"/>
    <property type="match status" value="1"/>
</dbReference>
<feature type="domain" description="MAM" evidence="28">
    <location>
        <begin position="643"/>
        <end position="808"/>
    </location>
</feature>
<feature type="binding site" evidence="20">
    <location>
        <position position="253"/>
    </location>
    <ligand>
        <name>Ca(2+)</name>
        <dbReference type="ChEBI" id="CHEBI:29108"/>
    </ligand>
</feature>
<keyword evidence="15 19" id="KW-0675">Receptor</keyword>
<feature type="binding site" evidence="20">
    <location>
        <position position="198"/>
    </location>
    <ligand>
        <name>Ca(2+)</name>
        <dbReference type="ChEBI" id="CHEBI:29108"/>
    </ligand>
</feature>
<keyword evidence="14 21" id="KW-1015">Disulfide bond</keyword>
<dbReference type="GO" id="GO:0008201">
    <property type="term" value="F:heparin binding"/>
    <property type="evidence" value="ECO:0007669"/>
    <property type="project" value="UniProtKB-KW"/>
</dbReference>
<evidence type="ECO:0000256" key="25">
    <source>
        <dbReference type="SAM" id="SignalP"/>
    </source>
</evidence>
<dbReference type="InterPro" id="IPR000421">
    <property type="entry name" value="FA58C"/>
</dbReference>
<dbReference type="GO" id="GO:0045211">
    <property type="term" value="C:postsynaptic membrane"/>
    <property type="evidence" value="ECO:0007669"/>
    <property type="project" value="TreeGrafter"/>
</dbReference>
<feature type="domain" description="F5/8 type C" evidence="27">
    <location>
        <begin position="435"/>
        <end position="593"/>
    </location>
</feature>
<evidence type="ECO:0000256" key="6">
    <source>
        <dbReference type="ARBA" id="ARBA00022723"/>
    </source>
</evidence>
<dbReference type="FunFam" id="2.60.120.260:FF:000002">
    <property type="entry name" value="Coagulation factor VIII"/>
    <property type="match status" value="1"/>
</dbReference>
<evidence type="ECO:0000256" key="10">
    <source>
        <dbReference type="ARBA" id="ARBA00022837"/>
    </source>
</evidence>
<gene>
    <name evidence="30" type="primary">NRP2</name>
</gene>
<evidence type="ECO:0000256" key="24">
    <source>
        <dbReference type="SAM" id="Phobius"/>
    </source>
</evidence>
<feature type="disulfide bond" evidence="21">
    <location>
        <begin position="278"/>
        <end position="428"/>
    </location>
</feature>
<feature type="disulfide bond" evidence="21">
    <location>
        <begin position="150"/>
        <end position="176"/>
    </location>
</feature>
<feature type="disulfide bond" evidence="21">
    <location>
        <begin position="435"/>
        <end position="593"/>
    </location>
</feature>
<comment type="subunit">
    <text evidence="18">Heterodimer with NRP1. Binds PLXNB1.</text>
</comment>
<dbReference type="FunFam" id="2.60.120.290:FF:000003">
    <property type="entry name" value="Neuropilin"/>
    <property type="match status" value="1"/>
</dbReference>
<comment type="similarity">
    <text evidence="2 19">Belongs to the neuropilin family.</text>
</comment>
<dbReference type="GO" id="GO:0017154">
    <property type="term" value="F:semaphorin receptor activity"/>
    <property type="evidence" value="ECO:0007669"/>
    <property type="project" value="InterPro"/>
</dbReference>
<dbReference type="CDD" id="cd00057">
    <property type="entry name" value="FA58C"/>
    <property type="match status" value="2"/>
</dbReference>
<keyword evidence="5 24" id="KW-0812">Transmembrane</keyword>
<dbReference type="PROSITE" id="PS01285">
    <property type="entry name" value="FA58C_1"/>
    <property type="match status" value="2"/>
</dbReference>
<dbReference type="InterPro" id="IPR050633">
    <property type="entry name" value="Neuropilin_MCO_CoagFactor"/>
</dbReference>
<keyword evidence="16" id="KW-0325">Glycoprotein</keyword>
<dbReference type="InterPro" id="IPR035914">
    <property type="entry name" value="Sperma_CUB_dom_sf"/>
</dbReference>